<protein>
    <submittedName>
        <fullName evidence="7">Very short patch repair endonuclease</fullName>
    </submittedName>
</protein>
<evidence type="ECO:0000256" key="4">
    <source>
        <dbReference type="ARBA" id="ARBA00022801"/>
    </source>
</evidence>
<dbReference type="Pfam" id="PF03852">
    <property type="entry name" value="Vsr"/>
    <property type="match status" value="1"/>
</dbReference>
<sequence>MLKKSHHTPKTTRGERVLAEVAQAAGLRDLRWHDATLAGTPDLAAPAERVALFFHGCFWHAHEHCSCARVPRTNRPFWERKFEANRARDRRVVAELERKGWRVIALWECGVLDHTVEELAEELRGLLDGGAVYGEIWSYERRPRWQLSC</sequence>
<evidence type="ECO:0000313" key="7">
    <source>
        <dbReference type="EMBL" id="MCW8088253.1"/>
    </source>
</evidence>
<evidence type="ECO:0000313" key="8">
    <source>
        <dbReference type="Proteomes" id="UP001526430"/>
    </source>
</evidence>
<dbReference type="Proteomes" id="UP001526430">
    <property type="component" value="Unassembled WGS sequence"/>
</dbReference>
<keyword evidence="4" id="KW-0378">Hydrolase</keyword>
<evidence type="ECO:0000256" key="5">
    <source>
        <dbReference type="ARBA" id="ARBA00023204"/>
    </source>
</evidence>
<keyword evidence="5" id="KW-0234">DNA repair</keyword>
<comment type="similarity">
    <text evidence="6">Belongs to the Vsr family.</text>
</comment>
<dbReference type="InterPro" id="IPR004603">
    <property type="entry name" value="DNA_mismatch_endonuc_vsr"/>
</dbReference>
<reference evidence="7 8" key="1">
    <citation type="submission" date="2022-10" db="EMBL/GenBank/DDBJ databases">
        <title>Roseococcus glaciei nov., sp. nov., isolated from glacier.</title>
        <authorList>
            <person name="Liu Q."/>
            <person name="Xin Y.-H."/>
        </authorList>
    </citation>
    <scope>NUCLEOTIDE SEQUENCE [LARGE SCALE GENOMIC DNA]</scope>
    <source>
        <strain evidence="7 8">MDT2-1-1</strain>
    </source>
</reference>
<evidence type="ECO:0000256" key="1">
    <source>
        <dbReference type="ARBA" id="ARBA00022722"/>
    </source>
</evidence>
<evidence type="ECO:0000256" key="3">
    <source>
        <dbReference type="ARBA" id="ARBA00022763"/>
    </source>
</evidence>
<dbReference type="EMBL" id="JAPFQI010000030">
    <property type="protein sequence ID" value="MCW8088253.1"/>
    <property type="molecule type" value="Genomic_DNA"/>
</dbReference>
<gene>
    <name evidence="7" type="ORF">OF850_21920</name>
</gene>
<keyword evidence="8" id="KW-1185">Reference proteome</keyword>
<dbReference type="NCBIfam" id="TIGR00632">
    <property type="entry name" value="vsr"/>
    <property type="match status" value="1"/>
</dbReference>
<dbReference type="GO" id="GO:0004519">
    <property type="term" value="F:endonuclease activity"/>
    <property type="evidence" value="ECO:0007669"/>
    <property type="project" value="UniProtKB-KW"/>
</dbReference>
<proteinExistence type="inferred from homology"/>
<evidence type="ECO:0000256" key="6">
    <source>
        <dbReference type="ARBA" id="ARBA00029466"/>
    </source>
</evidence>
<keyword evidence="3" id="KW-0227">DNA damage</keyword>
<evidence type="ECO:0000256" key="2">
    <source>
        <dbReference type="ARBA" id="ARBA00022759"/>
    </source>
</evidence>
<name>A0ABT3P239_9PROT</name>
<keyword evidence="2 7" id="KW-0255">Endonuclease</keyword>
<dbReference type="InterPro" id="IPR011335">
    <property type="entry name" value="Restrct_endonuc-II-like"/>
</dbReference>
<accession>A0ABT3P239</accession>
<organism evidence="7 8">
    <name type="scientific">Sabulicella glaciei</name>
    <dbReference type="NCBI Taxonomy" id="2984948"/>
    <lineage>
        <taxon>Bacteria</taxon>
        <taxon>Pseudomonadati</taxon>
        <taxon>Pseudomonadota</taxon>
        <taxon>Alphaproteobacteria</taxon>
        <taxon>Acetobacterales</taxon>
        <taxon>Acetobacteraceae</taxon>
        <taxon>Sabulicella</taxon>
    </lineage>
</organism>
<keyword evidence="1" id="KW-0540">Nuclease</keyword>
<comment type="caution">
    <text evidence="7">The sequence shown here is derived from an EMBL/GenBank/DDBJ whole genome shotgun (WGS) entry which is preliminary data.</text>
</comment>
<dbReference type="SUPFAM" id="SSF52980">
    <property type="entry name" value="Restriction endonuclease-like"/>
    <property type="match status" value="1"/>
</dbReference>
<dbReference type="RefSeq" id="WP_301592450.1">
    <property type="nucleotide sequence ID" value="NZ_JAPFQI010000030.1"/>
</dbReference>
<dbReference type="Gene3D" id="3.40.960.10">
    <property type="entry name" value="VSR Endonuclease"/>
    <property type="match status" value="1"/>
</dbReference>